<reference evidence="3" key="1">
    <citation type="submission" date="2022-11" db="EMBL/GenBank/DDBJ databases">
        <authorList>
            <person name="Scott C."/>
            <person name="Bruce N."/>
        </authorList>
    </citation>
    <scope>NUCLEOTIDE SEQUENCE</scope>
</reference>
<proteinExistence type="predicted"/>
<dbReference type="Proteomes" id="UP000838763">
    <property type="component" value="Unassembled WGS sequence"/>
</dbReference>
<feature type="transmembrane region" description="Helical" evidence="2">
    <location>
        <begin position="29"/>
        <end position="52"/>
    </location>
</feature>
<feature type="compositionally biased region" description="Basic and acidic residues" evidence="1">
    <location>
        <begin position="169"/>
        <end position="180"/>
    </location>
</feature>
<evidence type="ECO:0000313" key="3">
    <source>
        <dbReference type="EMBL" id="CAI4211223.1"/>
    </source>
</evidence>
<evidence type="ECO:0000256" key="2">
    <source>
        <dbReference type="SAM" id="Phobius"/>
    </source>
</evidence>
<evidence type="ECO:0000256" key="1">
    <source>
        <dbReference type="SAM" id="MobiDB-lite"/>
    </source>
</evidence>
<evidence type="ECO:0000313" key="4">
    <source>
        <dbReference type="Proteomes" id="UP000838763"/>
    </source>
</evidence>
<feature type="region of interest" description="Disordered" evidence="1">
    <location>
        <begin position="169"/>
        <end position="191"/>
    </location>
</feature>
<protein>
    <submittedName>
        <fullName evidence="3">Uncharacterized protein</fullName>
    </submittedName>
</protein>
<keyword evidence="2" id="KW-0472">Membrane</keyword>
<keyword evidence="4" id="KW-1185">Reference proteome</keyword>
<dbReference type="OrthoDB" id="5367275at2759"/>
<organism evidence="3 4">
    <name type="scientific">Parascedosporium putredinis</name>
    <dbReference type="NCBI Taxonomy" id="1442378"/>
    <lineage>
        <taxon>Eukaryota</taxon>
        <taxon>Fungi</taxon>
        <taxon>Dikarya</taxon>
        <taxon>Ascomycota</taxon>
        <taxon>Pezizomycotina</taxon>
        <taxon>Sordariomycetes</taxon>
        <taxon>Hypocreomycetidae</taxon>
        <taxon>Microascales</taxon>
        <taxon>Microascaceae</taxon>
        <taxon>Parascedosporium</taxon>
    </lineage>
</organism>
<sequence>MYKPKYPEATRHNGKLHPWRTVLFTSSQVSILITSALFLFLTSVLFISGCAIQHRTLREIRQGIKTPKPSPKIYLPDRFKHTTTELEDGTIIILDEEPVIPIHERNKQRPVVIEITPTESTVEEESVPQNQEVPQPPVQDDVYGPLLKGVERKVKEEDDSATEMERNLRQQLEKNMRHPDPSAANQKLLSRAERRKLIKDEIRKLSHVEGPLYQRRLW</sequence>
<feature type="region of interest" description="Disordered" evidence="1">
    <location>
        <begin position="119"/>
        <end position="144"/>
    </location>
</feature>
<gene>
    <name evidence="3" type="ORF">PPNO1_LOCUS1019</name>
</gene>
<keyword evidence="2" id="KW-1133">Transmembrane helix</keyword>
<dbReference type="AlphaFoldDB" id="A0A9P1M7L3"/>
<keyword evidence="2" id="KW-0812">Transmembrane</keyword>
<dbReference type="EMBL" id="CALLCH030000001">
    <property type="protein sequence ID" value="CAI4211223.1"/>
    <property type="molecule type" value="Genomic_DNA"/>
</dbReference>
<name>A0A9P1M7L3_9PEZI</name>
<accession>A0A9P1M7L3</accession>
<comment type="caution">
    <text evidence="3">The sequence shown here is derived from an EMBL/GenBank/DDBJ whole genome shotgun (WGS) entry which is preliminary data.</text>
</comment>